<name>D6U2N1_KTERA</name>
<protein>
    <submittedName>
        <fullName evidence="3">Transposase</fullName>
    </submittedName>
</protein>
<evidence type="ECO:0000313" key="3">
    <source>
        <dbReference type="EMBL" id="EFH80995.1"/>
    </source>
</evidence>
<feature type="domain" description="HTH IS21-type" evidence="2">
    <location>
        <begin position="111"/>
        <end position="175"/>
    </location>
</feature>
<reference evidence="3 4" key="1">
    <citation type="journal article" date="2011" name="Stand. Genomic Sci.">
        <title>Non-contiguous finished genome sequence and contextual data of the filamentous soil bacterium Ktedonobacter racemifer type strain (SOSP1-21).</title>
        <authorList>
            <person name="Chang Y.J."/>
            <person name="Land M."/>
            <person name="Hauser L."/>
            <person name="Chertkov O."/>
            <person name="Del Rio T.G."/>
            <person name="Nolan M."/>
            <person name="Copeland A."/>
            <person name="Tice H."/>
            <person name="Cheng J.F."/>
            <person name="Lucas S."/>
            <person name="Han C."/>
            <person name="Goodwin L."/>
            <person name="Pitluck S."/>
            <person name="Ivanova N."/>
            <person name="Ovchinikova G."/>
            <person name="Pati A."/>
            <person name="Chen A."/>
            <person name="Palaniappan K."/>
            <person name="Mavromatis K."/>
            <person name="Liolios K."/>
            <person name="Brettin T."/>
            <person name="Fiebig A."/>
            <person name="Rohde M."/>
            <person name="Abt B."/>
            <person name="Goker M."/>
            <person name="Detter J.C."/>
            <person name="Woyke T."/>
            <person name="Bristow J."/>
            <person name="Eisen J.A."/>
            <person name="Markowitz V."/>
            <person name="Hugenholtz P."/>
            <person name="Kyrpides N.C."/>
            <person name="Klenk H.P."/>
            <person name="Lapidus A."/>
        </authorList>
    </citation>
    <scope>NUCLEOTIDE SEQUENCE [LARGE SCALE GENOMIC DNA]</scope>
    <source>
        <strain evidence="4">DSM 44963</strain>
    </source>
</reference>
<dbReference type="InterPro" id="IPR002560">
    <property type="entry name" value="Transposase_DDE"/>
</dbReference>
<dbReference type="STRING" id="485913.Krac_1648"/>
<dbReference type="Proteomes" id="UP000004508">
    <property type="component" value="Unassembled WGS sequence"/>
</dbReference>
<dbReference type="InterPro" id="IPR047951">
    <property type="entry name" value="Transpos_ISL3"/>
</dbReference>
<dbReference type="AlphaFoldDB" id="D6U2N1"/>
<dbReference type="eggNOG" id="COG4584">
    <property type="taxonomic scope" value="Bacteria"/>
</dbReference>
<proteinExistence type="predicted"/>
<dbReference type="PANTHER" id="PTHR33498">
    <property type="entry name" value="TRANSPOSASE FOR INSERTION SEQUENCE ELEMENT IS1557"/>
    <property type="match status" value="1"/>
</dbReference>
<dbReference type="Pfam" id="PF01610">
    <property type="entry name" value="DDE_Tnp_ISL3"/>
    <property type="match status" value="1"/>
</dbReference>
<dbReference type="InParanoid" id="D6U2N1"/>
<dbReference type="PANTHER" id="PTHR33498:SF1">
    <property type="entry name" value="TRANSPOSASE FOR INSERTION SEQUENCE ELEMENT IS1557"/>
    <property type="match status" value="1"/>
</dbReference>
<organism evidence="3 4">
    <name type="scientific">Ktedonobacter racemifer DSM 44963</name>
    <dbReference type="NCBI Taxonomy" id="485913"/>
    <lineage>
        <taxon>Bacteria</taxon>
        <taxon>Bacillati</taxon>
        <taxon>Chloroflexota</taxon>
        <taxon>Ktedonobacteria</taxon>
        <taxon>Ktedonobacterales</taxon>
        <taxon>Ktedonobacteraceae</taxon>
        <taxon>Ktedonobacter</taxon>
    </lineage>
</organism>
<evidence type="ECO:0000256" key="1">
    <source>
        <dbReference type="SAM" id="MobiDB-lite"/>
    </source>
</evidence>
<sequence>MHGGFGAGASEKGWQQNLVGVLCYKNLRERLKEVMDRKQSCLPEVEEHASDAIPAKAQGIKDTDAHQLAEPQAALASEKHYRASSPYPNQRSEGMRYDEFQQQVRRDKRVARYQDVHALLEQGFSQRAIARKLKLARATVRKFGQAEEYPEMHHPKRGERRSLLDPYKLYILQRWQQGCTNGAQLYDEINVRGFTGSAALLRMFLSELRKKHQEAGSALALTLDASRQTIKIPPSLPPKPRITCRMSATRASWLFVSQAGTLDEKQKQHVAQIRAGHPDLERAYQLSQDFVMMLAERRGADLDAWLTQAEHSGLPEFKKMANGIRLDYAAVKAAFSSEWSNGQVEAQVNCLKLQKRLVFGRANFDLLRLRVLCRV</sequence>
<accession>D6U2N1</accession>
<comment type="caution">
    <text evidence="3">The sequence shown here is derived from an EMBL/GenBank/DDBJ whole genome shotgun (WGS) entry which is preliminary data.</text>
</comment>
<dbReference type="EMBL" id="ADVG01000004">
    <property type="protein sequence ID" value="EFH80995.1"/>
    <property type="molecule type" value="Genomic_DNA"/>
</dbReference>
<dbReference type="PROSITE" id="PS50531">
    <property type="entry name" value="HTH_IS21"/>
    <property type="match status" value="1"/>
</dbReference>
<evidence type="ECO:0000259" key="2">
    <source>
        <dbReference type="PROSITE" id="PS50531"/>
    </source>
</evidence>
<dbReference type="InterPro" id="IPR017894">
    <property type="entry name" value="HTH_IS21_transposase_type"/>
</dbReference>
<keyword evidence="4" id="KW-1185">Reference proteome</keyword>
<gene>
    <name evidence="3" type="ORF">Krac_1648</name>
</gene>
<feature type="region of interest" description="Disordered" evidence="1">
    <location>
        <begin position="75"/>
        <end position="97"/>
    </location>
</feature>
<evidence type="ECO:0000313" key="4">
    <source>
        <dbReference type="Proteomes" id="UP000004508"/>
    </source>
</evidence>